<organism evidence="1 2">
    <name type="scientific">Anopheles albimanus</name>
    <name type="common">New world malaria mosquito</name>
    <dbReference type="NCBI Taxonomy" id="7167"/>
    <lineage>
        <taxon>Eukaryota</taxon>
        <taxon>Metazoa</taxon>
        <taxon>Ecdysozoa</taxon>
        <taxon>Arthropoda</taxon>
        <taxon>Hexapoda</taxon>
        <taxon>Insecta</taxon>
        <taxon>Pterygota</taxon>
        <taxon>Neoptera</taxon>
        <taxon>Endopterygota</taxon>
        <taxon>Diptera</taxon>
        <taxon>Nematocera</taxon>
        <taxon>Culicoidea</taxon>
        <taxon>Culicidae</taxon>
        <taxon>Anophelinae</taxon>
        <taxon>Anopheles</taxon>
    </lineage>
</organism>
<name>A0A182FWH9_ANOAL</name>
<evidence type="ECO:0000313" key="2">
    <source>
        <dbReference type="Proteomes" id="UP000069272"/>
    </source>
</evidence>
<reference evidence="1" key="2">
    <citation type="submission" date="2022-08" db="UniProtKB">
        <authorList>
            <consortium name="EnsemblMetazoa"/>
        </authorList>
    </citation>
    <scope>IDENTIFICATION</scope>
    <source>
        <strain evidence="1">STECLA/ALBI9_A</strain>
    </source>
</reference>
<evidence type="ECO:0000313" key="1">
    <source>
        <dbReference type="EnsemblMetazoa" id="AALB014024-PA"/>
    </source>
</evidence>
<accession>A0A182FWH9</accession>
<reference evidence="1 2" key="1">
    <citation type="journal article" date="2017" name="G3 (Bethesda)">
        <title>The Physical Genome Mapping of Anopheles albimanus Corrected Scaffold Misassemblies and Identified Interarm Rearrangements in Genus Anopheles.</title>
        <authorList>
            <person name="Artemov G.N."/>
            <person name="Peery A.N."/>
            <person name="Jiang X."/>
            <person name="Tu Z."/>
            <person name="Stegniy V.N."/>
            <person name="Sharakhova M.V."/>
            <person name="Sharakhov I.V."/>
        </authorList>
    </citation>
    <scope>NUCLEOTIDE SEQUENCE [LARGE SCALE GENOMIC DNA]</scope>
    <source>
        <strain evidence="1 2">ALBI9_A</strain>
    </source>
</reference>
<dbReference type="EnsemblMetazoa" id="AALB014024-RA">
    <property type="protein sequence ID" value="AALB014024-PA"/>
    <property type="gene ID" value="AALB014024"/>
</dbReference>
<protein>
    <submittedName>
        <fullName evidence="1">Uncharacterized protein</fullName>
    </submittedName>
</protein>
<keyword evidence="2" id="KW-1185">Reference proteome</keyword>
<dbReference type="VEuPathDB" id="VectorBase:AALB014024"/>
<sequence>MMVNGVSKKNPQLKIHLFRYTPKFKDPRQSTNGAKGGVCENTFLPFSIVQRQSCAVATHLDHRARCRTFQHKPN</sequence>
<proteinExistence type="predicted"/>
<dbReference type="Proteomes" id="UP000069272">
    <property type="component" value="Chromosome 2L"/>
</dbReference>
<dbReference type="AlphaFoldDB" id="A0A182FWH9"/>
<dbReference type="EnsemblMetazoa" id="AALB014024-RB">
    <property type="protein sequence ID" value="AALB014024-PB"/>
    <property type="gene ID" value="AALB014024"/>
</dbReference>